<feature type="domain" description="Protein kinase" evidence="7">
    <location>
        <begin position="53"/>
        <end position="258"/>
    </location>
</feature>
<dbReference type="GO" id="GO:0005524">
    <property type="term" value="F:ATP binding"/>
    <property type="evidence" value="ECO:0007669"/>
    <property type="project" value="UniProtKB-KW"/>
</dbReference>
<evidence type="ECO:0000313" key="9">
    <source>
        <dbReference type="Proteomes" id="UP000283530"/>
    </source>
</evidence>
<dbReference type="Gene3D" id="1.10.510.10">
    <property type="entry name" value="Transferase(Phosphotransferase) domain 1"/>
    <property type="match status" value="1"/>
</dbReference>
<comment type="caution">
    <text evidence="8">The sequence shown here is derived from an EMBL/GenBank/DDBJ whole genome shotgun (WGS) entry which is preliminary data.</text>
</comment>
<dbReference type="AlphaFoldDB" id="A0A443NZX6"/>
<name>A0A443NZX6_9MAGN</name>
<evidence type="ECO:0000256" key="1">
    <source>
        <dbReference type="ARBA" id="ARBA00004370"/>
    </source>
</evidence>
<dbReference type="FunFam" id="3.30.200.20:FF:000125">
    <property type="entry name" value="Protein STRUBBELIG-RECEPTOR FAMILY 8"/>
    <property type="match status" value="1"/>
</dbReference>
<evidence type="ECO:0000256" key="6">
    <source>
        <dbReference type="ARBA" id="ARBA00023136"/>
    </source>
</evidence>
<dbReference type="GO" id="GO:0004672">
    <property type="term" value="F:protein kinase activity"/>
    <property type="evidence" value="ECO:0007669"/>
    <property type="project" value="InterPro"/>
</dbReference>
<dbReference type="Pfam" id="PF00069">
    <property type="entry name" value="Pkinase"/>
    <property type="match status" value="1"/>
</dbReference>
<dbReference type="PANTHER" id="PTHR27001">
    <property type="entry name" value="OS01G0253100 PROTEIN"/>
    <property type="match status" value="1"/>
</dbReference>
<evidence type="ECO:0000256" key="2">
    <source>
        <dbReference type="ARBA" id="ARBA00022692"/>
    </source>
</evidence>
<dbReference type="PANTHER" id="PTHR27001:SF510">
    <property type="entry name" value="PROTEIN STRUBBELIG-RECEPTOR FAMILY 6"/>
    <property type="match status" value="1"/>
</dbReference>
<keyword evidence="6" id="KW-0472">Membrane</keyword>
<sequence length="258" mass="28719">MGLESPPSDRHKSFNNNDELVNRFNSKSSEEAKDPINCKIYSVADLHAVTGRFDKKNLIGEGPIGCAYKAMFSNGEILAVKRLDNATESNSSEDFMDAVSGILRMRHPNVIELVGYCSEPGHHLLVYECLKNGSLYDCLRLSDDYSKPLTWNMWIKIANTKSANILDTEPNPNLTDSGLATFYFLTSLDLSRNVENGYNAPECNNNSTYTLKSDVYCLEVVMLELLTGLEQSLVAWVTPQLHDIDALAKMVDPALRGL</sequence>
<keyword evidence="4" id="KW-0067">ATP-binding</keyword>
<keyword evidence="3" id="KW-0547">Nucleotide-binding</keyword>
<proteinExistence type="predicted"/>
<evidence type="ECO:0000256" key="3">
    <source>
        <dbReference type="ARBA" id="ARBA00022741"/>
    </source>
</evidence>
<keyword evidence="8" id="KW-0675">Receptor</keyword>
<evidence type="ECO:0000256" key="5">
    <source>
        <dbReference type="ARBA" id="ARBA00022989"/>
    </source>
</evidence>
<organism evidence="8 9">
    <name type="scientific">Cinnamomum micranthum f. kanehirae</name>
    <dbReference type="NCBI Taxonomy" id="337451"/>
    <lineage>
        <taxon>Eukaryota</taxon>
        <taxon>Viridiplantae</taxon>
        <taxon>Streptophyta</taxon>
        <taxon>Embryophyta</taxon>
        <taxon>Tracheophyta</taxon>
        <taxon>Spermatophyta</taxon>
        <taxon>Magnoliopsida</taxon>
        <taxon>Magnoliidae</taxon>
        <taxon>Laurales</taxon>
        <taxon>Lauraceae</taxon>
        <taxon>Cinnamomum</taxon>
    </lineage>
</organism>
<keyword evidence="9" id="KW-1185">Reference proteome</keyword>
<accession>A0A443NZX6</accession>
<evidence type="ECO:0000256" key="4">
    <source>
        <dbReference type="ARBA" id="ARBA00022840"/>
    </source>
</evidence>
<dbReference type="Proteomes" id="UP000283530">
    <property type="component" value="Unassembled WGS sequence"/>
</dbReference>
<dbReference type="EMBL" id="QPKB01000005">
    <property type="protein sequence ID" value="RWR84083.1"/>
    <property type="molecule type" value="Genomic_DNA"/>
</dbReference>
<dbReference type="OrthoDB" id="676979at2759"/>
<keyword evidence="5" id="KW-1133">Transmembrane helix</keyword>
<dbReference type="PROSITE" id="PS50011">
    <property type="entry name" value="PROTEIN_KINASE_DOM"/>
    <property type="match status" value="1"/>
</dbReference>
<gene>
    <name evidence="8" type="ORF">CKAN_01286900</name>
</gene>
<comment type="subcellular location">
    <subcellularLocation>
        <location evidence="1">Membrane</location>
    </subcellularLocation>
</comment>
<evidence type="ECO:0000313" key="8">
    <source>
        <dbReference type="EMBL" id="RWR84083.1"/>
    </source>
</evidence>
<dbReference type="InterPro" id="IPR000719">
    <property type="entry name" value="Prot_kinase_dom"/>
</dbReference>
<protein>
    <submittedName>
        <fullName evidence="8">Protein STRUBBELIG-RECEPTOR FAMILY 5 isoform X1</fullName>
    </submittedName>
</protein>
<evidence type="ECO:0000259" key="7">
    <source>
        <dbReference type="PROSITE" id="PS50011"/>
    </source>
</evidence>
<dbReference type="GO" id="GO:0005886">
    <property type="term" value="C:plasma membrane"/>
    <property type="evidence" value="ECO:0007669"/>
    <property type="project" value="TreeGrafter"/>
</dbReference>
<reference evidence="8 9" key="1">
    <citation type="journal article" date="2019" name="Nat. Plants">
        <title>Stout camphor tree genome fills gaps in understanding of flowering plant genome evolution.</title>
        <authorList>
            <person name="Chaw S.M."/>
            <person name="Liu Y.C."/>
            <person name="Wu Y.W."/>
            <person name="Wang H.Y."/>
            <person name="Lin C.I."/>
            <person name="Wu C.S."/>
            <person name="Ke H.M."/>
            <person name="Chang L.Y."/>
            <person name="Hsu C.Y."/>
            <person name="Yang H.T."/>
            <person name="Sudianto E."/>
            <person name="Hsu M.H."/>
            <person name="Wu K.P."/>
            <person name="Wang L.N."/>
            <person name="Leebens-Mack J.H."/>
            <person name="Tsai I.J."/>
        </authorList>
    </citation>
    <scope>NUCLEOTIDE SEQUENCE [LARGE SCALE GENOMIC DNA]</scope>
    <source>
        <strain evidence="9">cv. Chaw 1501</strain>
        <tissue evidence="8">Young leaves</tissue>
    </source>
</reference>
<dbReference type="InterPro" id="IPR011009">
    <property type="entry name" value="Kinase-like_dom_sf"/>
</dbReference>
<dbReference type="Gene3D" id="3.30.200.20">
    <property type="entry name" value="Phosphorylase Kinase, domain 1"/>
    <property type="match status" value="1"/>
</dbReference>
<dbReference type="SUPFAM" id="SSF56112">
    <property type="entry name" value="Protein kinase-like (PK-like)"/>
    <property type="match status" value="1"/>
</dbReference>
<keyword evidence="2" id="KW-0812">Transmembrane</keyword>